<organism evidence="7 8">
    <name type="scientific">Porphyra umbilicalis</name>
    <name type="common">Purple laver</name>
    <name type="synonym">Red alga</name>
    <dbReference type="NCBI Taxonomy" id="2786"/>
    <lineage>
        <taxon>Eukaryota</taxon>
        <taxon>Rhodophyta</taxon>
        <taxon>Bangiophyceae</taxon>
        <taxon>Bangiales</taxon>
        <taxon>Bangiaceae</taxon>
        <taxon>Porphyra</taxon>
    </lineage>
</organism>
<protein>
    <recommendedName>
        <fullName evidence="6">RING-type domain-containing protein</fullName>
    </recommendedName>
</protein>
<evidence type="ECO:0000256" key="4">
    <source>
        <dbReference type="PROSITE-ProRule" id="PRU00175"/>
    </source>
</evidence>
<keyword evidence="8" id="KW-1185">Reference proteome</keyword>
<dbReference type="GO" id="GO:0008270">
    <property type="term" value="F:zinc ion binding"/>
    <property type="evidence" value="ECO:0007669"/>
    <property type="project" value="UniProtKB-KW"/>
</dbReference>
<dbReference type="GO" id="GO:0061630">
    <property type="term" value="F:ubiquitin protein ligase activity"/>
    <property type="evidence" value="ECO:0007669"/>
    <property type="project" value="TreeGrafter"/>
</dbReference>
<dbReference type="AlphaFoldDB" id="A0A1X6NTC7"/>
<feature type="region of interest" description="Disordered" evidence="5">
    <location>
        <begin position="1"/>
        <end position="90"/>
    </location>
</feature>
<name>A0A1X6NTC7_PORUM</name>
<dbReference type="PROSITE" id="PS50089">
    <property type="entry name" value="ZF_RING_2"/>
    <property type="match status" value="1"/>
</dbReference>
<feature type="region of interest" description="Disordered" evidence="5">
    <location>
        <begin position="172"/>
        <end position="216"/>
    </location>
</feature>
<dbReference type="PANTHER" id="PTHR45931:SF3">
    <property type="entry name" value="RING ZINC FINGER-CONTAINING PROTEIN"/>
    <property type="match status" value="1"/>
</dbReference>
<keyword evidence="1" id="KW-0479">Metal-binding</keyword>
<evidence type="ECO:0000256" key="2">
    <source>
        <dbReference type="ARBA" id="ARBA00022771"/>
    </source>
</evidence>
<dbReference type="Gene3D" id="3.30.40.10">
    <property type="entry name" value="Zinc/RING finger domain, C3HC4 (zinc finger)"/>
    <property type="match status" value="1"/>
</dbReference>
<dbReference type="InterPro" id="IPR001841">
    <property type="entry name" value="Znf_RING"/>
</dbReference>
<evidence type="ECO:0000313" key="8">
    <source>
        <dbReference type="Proteomes" id="UP000218209"/>
    </source>
</evidence>
<dbReference type="OrthoDB" id="6080at2759"/>
<reference evidence="7 8" key="1">
    <citation type="submission" date="2017-03" db="EMBL/GenBank/DDBJ databases">
        <title>WGS assembly of Porphyra umbilicalis.</title>
        <authorList>
            <person name="Brawley S.H."/>
            <person name="Blouin N.A."/>
            <person name="Ficko-Blean E."/>
            <person name="Wheeler G.L."/>
            <person name="Lohr M."/>
            <person name="Goodson H.V."/>
            <person name="Jenkins J.W."/>
            <person name="Blaby-Haas C.E."/>
            <person name="Helliwell K.E."/>
            <person name="Chan C."/>
            <person name="Marriage T."/>
            <person name="Bhattacharya D."/>
            <person name="Klein A.S."/>
            <person name="Badis Y."/>
            <person name="Brodie J."/>
            <person name="Cao Y."/>
            <person name="Collen J."/>
            <person name="Dittami S.M."/>
            <person name="Gachon C.M."/>
            <person name="Green B.R."/>
            <person name="Karpowicz S."/>
            <person name="Kim J.W."/>
            <person name="Kudahl U."/>
            <person name="Lin S."/>
            <person name="Michel G."/>
            <person name="Mittag M."/>
            <person name="Olson B.J."/>
            <person name="Pangilinan J."/>
            <person name="Peng Y."/>
            <person name="Qiu H."/>
            <person name="Shu S."/>
            <person name="Singer J.T."/>
            <person name="Smith A.G."/>
            <person name="Sprecher B.N."/>
            <person name="Wagner V."/>
            <person name="Wang W."/>
            <person name="Wang Z.-Y."/>
            <person name="Yan J."/>
            <person name="Yarish C."/>
            <person name="Zoeuner-Riek S."/>
            <person name="Zhuang Y."/>
            <person name="Zou Y."/>
            <person name="Lindquist E.A."/>
            <person name="Grimwood J."/>
            <person name="Barry K."/>
            <person name="Rokhsar D.S."/>
            <person name="Schmutz J."/>
            <person name="Stiller J.W."/>
            <person name="Grossman A.R."/>
            <person name="Prochnik S.E."/>
        </authorList>
    </citation>
    <scope>NUCLEOTIDE SEQUENCE [LARGE SCALE GENOMIC DNA]</scope>
    <source>
        <strain evidence="7">4086291</strain>
    </source>
</reference>
<sequence length="279" mass="28357">MSSGSERSGGDGRGSWDTMASSDESRSERSESDAAPTSDVDDADAEERERDEDEGADEDAGETQGDHDDDDDDIGHVRGFYGMESDIVDDDGDVFYGGYGSSDDLHGVDLVGGGPVALLASLVAIPGGGGMASSTDSDGEDGDSSDSEGGWGSGGDAADGLPHLMLRRLPQFCVKAPPPPPPPPPPRPGEADAVDTPAPDAPADAGGAADGGGGAGGGTATAAASSCCICQDLLREGDIARRLPCMHAFHAHCIDVWLSRHRTCPVDATDVVRLMKACG</sequence>
<dbReference type="SMART" id="SM00184">
    <property type="entry name" value="RING"/>
    <property type="match status" value="1"/>
</dbReference>
<keyword evidence="3" id="KW-0862">Zinc</keyword>
<dbReference type="InterPro" id="IPR013083">
    <property type="entry name" value="Znf_RING/FYVE/PHD"/>
</dbReference>
<dbReference type="EMBL" id="KV919110">
    <property type="protein sequence ID" value="OSX71756.1"/>
    <property type="molecule type" value="Genomic_DNA"/>
</dbReference>
<dbReference type="GO" id="GO:0006511">
    <property type="term" value="P:ubiquitin-dependent protein catabolic process"/>
    <property type="evidence" value="ECO:0007669"/>
    <property type="project" value="TreeGrafter"/>
</dbReference>
<feature type="compositionally biased region" description="Pro residues" evidence="5">
    <location>
        <begin position="176"/>
        <end position="188"/>
    </location>
</feature>
<dbReference type="InterPro" id="IPR051834">
    <property type="entry name" value="RING_finger_E3_ligase"/>
</dbReference>
<feature type="region of interest" description="Disordered" evidence="5">
    <location>
        <begin position="129"/>
        <end position="160"/>
    </location>
</feature>
<evidence type="ECO:0000256" key="5">
    <source>
        <dbReference type="SAM" id="MobiDB-lite"/>
    </source>
</evidence>
<dbReference type="SUPFAM" id="SSF57850">
    <property type="entry name" value="RING/U-box"/>
    <property type="match status" value="1"/>
</dbReference>
<evidence type="ECO:0000256" key="3">
    <source>
        <dbReference type="ARBA" id="ARBA00022833"/>
    </source>
</evidence>
<feature type="compositionally biased region" description="Acidic residues" evidence="5">
    <location>
        <begin position="39"/>
        <end position="73"/>
    </location>
</feature>
<evidence type="ECO:0000313" key="7">
    <source>
        <dbReference type="EMBL" id="OSX71756.1"/>
    </source>
</evidence>
<gene>
    <name evidence="7" type="ORF">BU14_0504s0009</name>
</gene>
<dbReference type="Pfam" id="PF13639">
    <property type="entry name" value="zf-RING_2"/>
    <property type="match status" value="1"/>
</dbReference>
<dbReference type="Proteomes" id="UP000218209">
    <property type="component" value="Unassembled WGS sequence"/>
</dbReference>
<feature type="compositionally biased region" description="Acidic residues" evidence="5">
    <location>
        <begin position="137"/>
        <end position="146"/>
    </location>
</feature>
<accession>A0A1X6NTC7</accession>
<dbReference type="GO" id="GO:0005634">
    <property type="term" value="C:nucleus"/>
    <property type="evidence" value="ECO:0007669"/>
    <property type="project" value="TreeGrafter"/>
</dbReference>
<feature type="domain" description="RING-type" evidence="6">
    <location>
        <begin position="227"/>
        <end position="267"/>
    </location>
</feature>
<evidence type="ECO:0000259" key="6">
    <source>
        <dbReference type="PROSITE" id="PS50089"/>
    </source>
</evidence>
<keyword evidence="2 4" id="KW-0863">Zinc-finger</keyword>
<evidence type="ECO:0000256" key="1">
    <source>
        <dbReference type="ARBA" id="ARBA00022723"/>
    </source>
</evidence>
<proteinExistence type="predicted"/>
<feature type="compositionally biased region" description="Basic and acidic residues" evidence="5">
    <location>
        <begin position="23"/>
        <end position="32"/>
    </location>
</feature>
<feature type="compositionally biased region" description="Low complexity" evidence="5">
    <location>
        <begin position="194"/>
        <end position="207"/>
    </location>
</feature>
<dbReference type="PANTHER" id="PTHR45931">
    <property type="entry name" value="SI:CH211-59O9.10"/>
    <property type="match status" value="1"/>
</dbReference>